<feature type="compositionally biased region" description="Polar residues" evidence="1">
    <location>
        <begin position="236"/>
        <end position="246"/>
    </location>
</feature>
<evidence type="ECO:0000313" key="3">
    <source>
        <dbReference type="Proteomes" id="UP001292094"/>
    </source>
</evidence>
<dbReference type="AlphaFoldDB" id="A0AAE1PCK5"/>
<sequence>MWYCFSVLGVSAIRSPETQAELANCVKMARPLVKNPEDIFPLTKIDLERVCTTWAEFRQCASMFIEEHLSEEERRVFQMAVGSSFQSIEQLCRDYPEYTREYLENAPCLRKMSMETRLCGQQFNYLVDLAQGLQATDVQMCCAHQKFRECMLEKTNQECNQNGRGSGDQRHSEFTRTMLDNTLGFFLKTCKDFVPNSRDCPVFTSPGISRTTLAPDTNHNSNNNHNGNNNNLRPDATTSSFTLPPSDSTPSTRFTWTTPPTTPSLALAGNSLTGPESQQYKGQAPTCIPTLFLYVVITLLFRLL</sequence>
<accession>A0AAE1PCK5</accession>
<gene>
    <name evidence="2" type="ORF">Pmani_022026</name>
</gene>
<proteinExistence type="predicted"/>
<dbReference type="EMBL" id="JAWZYT010002175">
    <property type="protein sequence ID" value="KAK4306120.1"/>
    <property type="molecule type" value="Genomic_DNA"/>
</dbReference>
<protein>
    <submittedName>
        <fullName evidence="2">Uncharacterized protein</fullName>
    </submittedName>
</protein>
<reference evidence="2" key="1">
    <citation type="submission" date="2023-11" db="EMBL/GenBank/DDBJ databases">
        <title>Genome assemblies of two species of porcelain crab, Petrolisthes cinctipes and Petrolisthes manimaculis (Anomura: Porcellanidae).</title>
        <authorList>
            <person name="Angst P."/>
        </authorList>
    </citation>
    <scope>NUCLEOTIDE SEQUENCE</scope>
    <source>
        <strain evidence="2">PB745_02</strain>
        <tissue evidence="2">Gill</tissue>
    </source>
</reference>
<comment type="caution">
    <text evidence="2">The sequence shown here is derived from an EMBL/GenBank/DDBJ whole genome shotgun (WGS) entry which is preliminary data.</text>
</comment>
<name>A0AAE1PCK5_9EUCA</name>
<feature type="region of interest" description="Disordered" evidence="1">
    <location>
        <begin position="213"/>
        <end position="277"/>
    </location>
</feature>
<dbReference type="Proteomes" id="UP001292094">
    <property type="component" value="Unassembled WGS sequence"/>
</dbReference>
<dbReference type="PANTHER" id="PTHR33964">
    <property type="entry name" value="RE45066P-RELATED"/>
    <property type="match status" value="1"/>
</dbReference>
<organism evidence="2 3">
    <name type="scientific">Petrolisthes manimaculis</name>
    <dbReference type="NCBI Taxonomy" id="1843537"/>
    <lineage>
        <taxon>Eukaryota</taxon>
        <taxon>Metazoa</taxon>
        <taxon>Ecdysozoa</taxon>
        <taxon>Arthropoda</taxon>
        <taxon>Crustacea</taxon>
        <taxon>Multicrustacea</taxon>
        <taxon>Malacostraca</taxon>
        <taxon>Eumalacostraca</taxon>
        <taxon>Eucarida</taxon>
        <taxon>Decapoda</taxon>
        <taxon>Pleocyemata</taxon>
        <taxon>Anomura</taxon>
        <taxon>Galatheoidea</taxon>
        <taxon>Porcellanidae</taxon>
        <taxon>Petrolisthes</taxon>
    </lineage>
</organism>
<keyword evidence="3" id="KW-1185">Reference proteome</keyword>
<evidence type="ECO:0000313" key="2">
    <source>
        <dbReference type="EMBL" id="KAK4306120.1"/>
    </source>
</evidence>
<feature type="compositionally biased region" description="Low complexity" evidence="1">
    <location>
        <begin position="218"/>
        <end position="231"/>
    </location>
</feature>
<dbReference type="PANTHER" id="PTHR33964:SF9">
    <property type="match status" value="1"/>
</dbReference>
<feature type="compositionally biased region" description="Low complexity" evidence="1">
    <location>
        <begin position="248"/>
        <end position="259"/>
    </location>
</feature>
<evidence type="ECO:0000256" key="1">
    <source>
        <dbReference type="SAM" id="MobiDB-lite"/>
    </source>
</evidence>